<dbReference type="AlphaFoldDB" id="A0A1M6LN25"/>
<protein>
    <submittedName>
        <fullName evidence="1">Uncharacterized protein</fullName>
    </submittedName>
</protein>
<gene>
    <name evidence="1" type="ORF">SAMN02745163_02437</name>
</gene>
<evidence type="ECO:0000313" key="1">
    <source>
        <dbReference type="EMBL" id="SHJ72629.1"/>
    </source>
</evidence>
<sequence length="108" mass="12450">MKTFQKLIEETLDCEDLEELEAAADLFQFGIEKGYYNKRHVYKFNDAYWSVKNRHLAHELGKEIKASKPDIANIVANAPNDIKDDKEKLKSYVNGRLKALKGKIHGIK</sequence>
<name>A0A1M6LN25_9CLOT</name>
<accession>A0A1M6LN25</accession>
<reference evidence="1 2" key="1">
    <citation type="submission" date="2016-11" db="EMBL/GenBank/DDBJ databases">
        <authorList>
            <person name="Jaros S."/>
            <person name="Januszkiewicz K."/>
            <person name="Wedrychowicz H."/>
        </authorList>
    </citation>
    <scope>NUCLEOTIDE SEQUENCE [LARGE SCALE GENOMIC DNA]</scope>
    <source>
        <strain evidence="1 2">DSM 21758</strain>
    </source>
</reference>
<dbReference type="EMBL" id="FQZB01000010">
    <property type="protein sequence ID" value="SHJ72629.1"/>
    <property type="molecule type" value="Genomic_DNA"/>
</dbReference>
<proteinExistence type="predicted"/>
<dbReference type="RefSeq" id="WP_072987819.1">
    <property type="nucleotide sequence ID" value="NZ_FQZB01000010.1"/>
</dbReference>
<organism evidence="1 2">
    <name type="scientific">Clostridium cavendishii DSM 21758</name>
    <dbReference type="NCBI Taxonomy" id="1121302"/>
    <lineage>
        <taxon>Bacteria</taxon>
        <taxon>Bacillati</taxon>
        <taxon>Bacillota</taxon>
        <taxon>Clostridia</taxon>
        <taxon>Eubacteriales</taxon>
        <taxon>Clostridiaceae</taxon>
        <taxon>Clostridium</taxon>
    </lineage>
</organism>
<keyword evidence="2" id="KW-1185">Reference proteome</keyword>
<evidence type="ECO:0000313" key="2">
    <source>
        <dbReference type="Proteomes" id="UP000184310"/>
    </source>
</evidence>
<dbReference type="OrthoDB" id="1930940at2"/>
<dbReference type="Proteomes" id="UP000184310">
    <property type="component" value="Unassembled WGS sequence"/>
</dbReference>